<gene>
    <name evidence="1" type="ORF">DES35_101464</name>
</gene>
<accession>A0A369A7T0</accession>
<evidence type="ECO:0000313" key="1">
    <source>
        <dbReference type="EMBL" id="RCX05181.1"/>
    </source>
</evidence>
<sequence length="41" mass="4557">MQDTKKLTGLDEFPLVKLIVDSGLASIDSCEYCIIILDRLS</sequence>
<evidence type="ECO:0000313" key="2">
    <source>
        <dbReference type="Proteomes" id="UP000253517"/>
    </source>
</evidence>
<comment type="caution">
    <text evidence="1">The sequence shown here is derived from an EMBL/GenBank/DDBJ whole genome shotgun (WGS) entry which is preliminary data.</text>
</comment>
<protein>
    <submittedName>
        <fullName evidence="1">Uncharacterized protein</fullName>
    </submittedName>
</protein>
<dbReference type="Proteomes" id="UP000253517">
    <property type="component" value="Unassembled WGS sequence"/>
</dbReference>
<reference evidence="1 2" key="1">
    <citation type="submission" date="2018-07" db="EMBL/GenBank/DDBJ databases">
        <title>Genomic Encyclopedia of Type Strains, Phase IV (KMG-IV): sequencing the most valuable type-strain genomes for metagenomic binning, comparative biology and taxonomic classification.</title>
        <authorList>
            <person name="Goeker M."/>
        </authorList>
    </citation>
    <scope>NUCLEOTIDE SEQUENCE [LARGE SCALE GENOMIC DNA]</scope>
    <source>
        <strain evidence="1 2">DSM 21410</strain>
    </source>
</reference>
<name>A0A369A7T0_9FLAO</name>
<proteinExistence type="predicted"/>
<dbReference type="AlphaFoldDB" id="A0A369A7T0"/>
<keyword evidence="2" id="KW-1185">Reference proteome</keyword>
<dbReference type="EMBL" id="QPJS01000001">
    <property type="protein sequence ID" value="RCX05181.1"/>
    <property type="molecule type" value="Genomic_DNA"/>
</dbReference>
<organism evidence="1 2">
    <name type="scientific">Schleiferia thermophila</name>
    <dbReference type="NCBI Taxonomy" id="884107"/>
    <lineage>
        <taxon>Bacteria</taxon>
        <taxon>Pseudomonadati</taxon>
        <taxon>Bacteroidota</taxon>
        <taxon>Flavobacteriia</taxon>
        <taxon>Flavobacteriales</taxon>
        <taxon>Schleiferiaceae</taxon>
        <taxon>Schleiferia</taxon>
    </lineage>
</organism>